<dbReference type="AlphaFoldDB" id="A0A6B8MVC2"/>
<dbReference type="Proteomes" id="UP000427108">
    <property type="component" value="Chromosome"/>
</dbReference>
<dbReference type="OrthoDB" id="9970324at2"/>
<dbReference type="RefSeq" id="WP_154680709.1">
    <property type="nucleotide sequence ID" value="NZ_CP046115.1"/>
</dbReference>
<accession>A0A6B8MVC2</accession>
<protein>
    <submittedName>
        <fullName evidence="1">Uncharacterized protein</fullName>
    </submittedName>
</protein>
<evidence type="ECO:0000313" key="2">
    <source>
        <dbReference type="Proteomes" id="UP000427108"/>
    </source>
</evidence>
<proteinExistence type="predicted"/>
<sequence>MMISQFSPILVVLSEEQYWRSAKMKSNLSHHSDVRSDTRFMLLPSLFSAEIAPQENGVKALNSRHSSAGNQRFGSVLPAVWLN</sequence>
<name>A0A6B8MVC2_KLEOX</name>
<evidence type="ECO:0000313" key="1">
    <source>
        <dbReference type="EMBL" id="QGN38293.1"/>
    </source>
</evidence>
<dbReference type="EMBL" id="CP046115">
    <property type="protein sequence ID" value="QGN38293.1"/>
    <property type="molecule type" value="Genomic_DNA"/>
</dbReference>
<organism evidence="1 2">
    <name type="scientific">Klebsiella oxytoca</name>
    <dbReference type="NCBI Taxonomy" id="571"/>
    <lineage>
        <taxon>Bacteria</taxon>
        <taxon>Pseudomonadati</taxon>
        <taxon>Pseudomonadota</taxon>
        <taxon>Gammaproteobacteria</taxon>
        <taxon>Enterobacterales</taxon>
        <taxon>Enterobacteriaceae</taxon>
        <taxon>Klebsiella/Raoultella group</taxon>
        <taxon>Klebsiella</taxon>
    </lineage>
</organism>
<reference evidence="1 2" key="1">
    <citation type="submission" date="2019-11" db="EMBL/GenBank/DDBJ databases">
        <title>Isolation and Application of One Kind of P-Hydroxybenzoic Acid Degrading Bacterium in Mitigating Cropping Obstacle of Cucumber.</title>
        <authorList>
            <person name="Wu F."/>
            <person name="An Y."/>
        </authorList>
    </citation>
    <scope>NUCLEOTIDE SEQUENCE [LARGE SCALE GENOMIC DNA]</scope>
    <source>
        <strain evidence="1 2">P620</strain>
    </source>
</reference>
<gene>
    <name evidence="1" type="ORF">GJ746_13725</name>
</gene>